<dbReference type="OrthoDB" id="1658288at2759"/>
<dbReference type="InterPro" id="IPR016035">
    <property type="entry name" value="Acyl_Trfase/lysoPLipase"/>
</dbReference>
<evidence type="ECO:0000256" key="4">
    <source>
        <dbReference type="SAM" id="Phobius"/>
    </source>
</evidence>
<keyword evidence="3" id="KW-0378">Hydrolase</keyword>
<dbReference type="Pfam" id="PF01734">
    <property type="entry name" value="Patatin"/>
    <property type="match status" value="1"/>
</dbReference>
<dbReference type="PANTHER" id="PTHR32176">
    <property type="entry name" value="XYLOSE ISOMERASE"/>
    <property type="match status" value="1"/>
</dbReference>
<dbReference type="AlphaFoldDB" id="A0A8H3X9J9"/>
<keyword evidence="3" id="KW-0442">Lipid degradation</keyword>
<dbReference type="SUPFAM" id="SSF52151">
    <property type="entry name" value="FabD/lysophospholipase-like"/>
    <property type="match status" value="1"/>
</dbReference>
<sequence length="1222" mass="141354">MDGLSDFTSILAAQDENQHGLYSYKYHTTYYSYLRAIGDTENANKQERLAKRCEKFTNTRTEGTQFILYVNCVTSNDINQDNTNLKEILKELNKIRPILENELVEINVVDKLISEMQLNFEKLNRITKTFEANNDSEEHENSSEIKNVSTELINHMRCLKLFAHETAYSKRIEFISCISDAPNKMEILFNNIVNTEEEINRRSRILSKWFHPDRTKNKDCLFVLQEIYKTQGDELFKLILGFKEHLLNKLKKSLELEDYENHGNELWKITIDYHNASKGQWNKLKLLKKDDIKELSSELLKQNSMLMGELAYHQYQAACKIADKAKILKRQVKLRGHMALCLYFTKKFLEASLYALVAMLLQIRDPNITQQELNETKKIFDKVNGGSKEKEKSEEGMSPDLNADIKLENDFNNAIALIRIKNQAISINDRANIMNTINKSLINTTTKLFIKVEHNYQTSNKEILHTIEHAKTYRAKGFGIMVSGGIFGGAISATAVVDIYRAISATGITSLTGPVGLVTGVACLVGGYYFGYLSHKKGKEIFKEPIIREQLNIIITKALSAYDVKKYQEFINALSEEYDDEHHKQLLDCHGKIGITGIDDIVDILQRHGFRSDGIAYLLVVLGEVLASGKIKIKDSILSTEHTKLALEYLEDSQEMPFFSRLEEMRNIARTNIAILNIIEHDDEAYEEPKETIEEVRNSVDENFQFVGKAKLRLEVLEDFLWILSGEDLPNSNGSFFITFPDATKSNSELDDKYINYLNNQKSFNQNKYYYKAVYFERLAEKEDKINKLNSLRYWQLAQENYNIAHEIDPYNQIFFSWICKQKKYKDAITCNTEALNLDPGNISAGKYRELIKKFNVDNKIEHHIDRYKKELTYKIDYLKNSHSDESPSYKILSIDGGGIRGILPALWLSEIEYQTHRPISHLFNMIAGTSTGRIIATGLSTPQFKPFYETTDEYTDHIEYEYSNLIPIFSASELLNIYKNELNKLFSKSISWFNIFSNERKTIFENYFGETRLSHSLTELVIPATNDNCLHLFTHYDTKNSKNNEVNNTFVDLLMATTATPTFYLPHKISNKTFKDGGIYLNNPASTAYDEAIRYNVSKEKISVLSLDTGCYLPDPSNPDQYSNLLFWTQNQPKMMISTQEYETDCRMYKELKNRYQRWQVFFEEPIRLDVYESIPNLLELGYQYIEELDCSDENPINTLVESFDLEIGIDQNNISRLITC</sequence>
<accession>A0A8H3X9J9</accession>
<evidence type="ECO:0000256" key="2">
    <source>
        <dbReference type="ARBA" id="ARBA00023098"/>
    </source>
</evidence>
<keyword evidence="7" id="KW-1185">Reference proteome</keyword>
<dbReference type="Gene3D" id="3.40.1090.10">
    <property type="entry name" value="Cytosolic phospholipase A2 catalytic domain"/>
    <property type="match status" value="1"/>
</dbReference>
<feature type="domain" description="PNPLA" evidence="5">
    <location>
        <begin position="893"/>
        <end position="1090"/>
    </location>
</feature>
<dbReference type="PROSITE" id="PS51635">
    <property type="entry name" value="PNPLA"/>
    <property type="match status" value="1"/>
</dbReference>
<dbReference type="EMBL" id="WTPW01001599">
    <property type="protein sequence ID" value="KAF0427120.1"/>
    <property type="molecule type" value="Genomic_DNA"/>
</dbReference>
<dbReference type="PANTHER" id="PTHR32176:SF92">
    <property type="entry name" value="XYLOSE ISOMERASE"/>
    <property type="match status" value="1"/>
</dbReference>
<reference evidence="6 7" key="1">
    <citation type="journal article" date="2019" name="Environ. Microbiol.">
        <title>At the nexus of three kingdoms: the genome of the mycorrhizal fungus Gigaspora margarita provides insights into plant, endobacterial and fungal interactions.</title>
        <authorList>
            <person name="Venice F."/>
            <person name="Ghignone S."/>
            <person name="Salvioli di Fossalunga A."/>
            <person name="Amselem J."/>
            <person name="Novero M."/>
            <person name="Xianan X."/>
            <person name="Sedzielewska Toro K."/>
            <person name="Morin E."/>
            <person name="Lipzen A."/>
            <person name="Grigoriev I.V."/>
            <person name="Henrissat B."/>
            <person name="Martin F.M."/>
            <person name="Bonfante P."/>
        </authorList>
    </citation>
    <scope>NUCLEOTIDE SEQUENCE [LARGE SCALE GENOMIC DNA]</scope>
    <source>
        <strain evidence="6 7">BEG34</strain>
    </source>
</reference>
<keyword evidence="4" id="KW-1133">Transmembrane helix</keyword>
<evidence type="ECO:0000256" key="3">
    <source>
        <dbReference type="PROSITE-ProRule" id="PRU01161"/>
    </source>
</evidence>
<gene>
    <name evidence="6" type="ORF">F8M41_006107</name>
</gene>
<dbReference type="GO" id="GO:0004620">
    <property type="term" value="F:phospholipase activity"/>
    <property type="evidence" value="ECO:0007669"/>
    <property type="project" value="TreeGrafter"/>
</dbReference>
<dbReference type="CDD" id="cd07199">
    <property type="entry name" value="Pat17_PNPLA8_PNPLA9_like"/>
    <property type="match status" value="1"/>
</dbReference>
<feature type="active site" description="Nucleophile" evidence="3">
    <location>
        <position position="931"/>
    </location>
</feature>
<evidence type="ECO:0000256" key="1">
    <source>
        <dbReference type="ARBA" id="ARBA00010240"/>
    </source>
</evidence>
<comment type="caution">
    <text evidence="6">The sequence shown here is derived from an EMBL/GenBank/DDBJ whole genome shotgun (WGS) entry which is preliminary data.</text>
</comment>
<comment type="similarity">
    <text evidence="1">Belongs to the patatin family.</text>
</comment>
<feature type="transmembrane region" description="Helical" evidence="4">
    <location>
        <begin position="478"/>
        <end position="503"/>
    </location>
</feature>
<name>A0A8H3X9J9_GIGMA</name>
<evidence type="ECO:0000313" key="7">
    <source>
        <dbReference type="Proteomes" id="UP000439903"/>
    </source>
</evidence>
<evidence type="ECO:0000313" key="6">
    <source>
        <dbReference type="EMBL" id="KAF0427120.1"/>
    </source>
</evidence>
<evidence type="ECO:0000259" key="5">
    <source>
        <dbReference type="PROSITE" id="PS51635"/>
    </source>
</evidence>
<feature type="short sequence motif" description="GXGXXG" evidence="3">
    <location>
        <begin position="897"/>
        <end position="902"/>
    </location>
</feature>
<dbReference type="GO" id="GO:0016042">
    <property type="term" value="P:lipid catabolic process"/>
    <property type="evidence" value="ECO:0007669"/>
    <property type="project" value="UniProtKB-UniRule"/>
</dbReference>
<dbReference type="GO" id="GO:0047372">
    <property type="term" value="F:monoacylglycerol lipase activity"/>
    <property type="evidence" value="ECO:0007669"/>
    <property type="project" value="TreeGrafter"/>
</dbReference>
<keyword evidence="2 3" id="KW-0443">Lipid metabolism</keyword>
<dbReference type="InterPro" id="IPR002641">
    <property type="entry name" value="PNPLA_dom"/>
</dbReference>
<proteinExistence type="inferred from homology"/>
<feature type="short sequence motif" description="GXSXG" evidence="3">
    <location>
        <begin position="929"/>
        <end position="933"/>
    </location>
</feature>
<feature type="short sequence motif" description="DGA/G" evidence="3">
    <location>
        <begin position="1077"/>
        <end position="1079"/>
    </location>
</feature>
<organism evidence="6 7">
    <name type="scientific">Gigaspora margarita</name>
    <dbReference type="NCBI Taxonomy" id="4874"/>
    <lineage>
        <taxon>Eukaryota</taxon>
        <taxon>Fungi</taxon>
        <taxon>Fungi incertae sedis</taxon>
        <taxon>Mucoromycota</taxon>
        <taxon>Glomeromycotina</taxon>
        <taxon>Glomeromycetes</taxon>
        <taxon>Diversisporales</taxon>
        <taxon>Gigasporaceae</taxon>
        <taxon>Gigaspora</taxon>
    </lineage>
</organism>
<dbReference type="GO" id="GO:0046486">
    <property type="term" value="P:glycerolipid metabolic process"/>
    <property type="evidence" value="ECO:0007669"/>
    <property type="project" value="UniProtKB-ARBA"/>
</dbReference>
<feature type="transmembrane region" description="Helical" evidence="4">
    <location>
        <begin position="515"/>
        <end position="533"/>
    </location>
</feature>
<keyword evidence="4" id="KW-0812">Transmembrane</keyword>
<keyword evidence="4" id="KW-0472">Membrane</keyword>
<feature type="active site" description="Proton acceptor" evidence="3">
    <location>
        <position position="1077"/>
    </location>
</feature>
<dbReference type="Proteomes" id="UP000439903">
    <property type="component" value="Unassembled WGS sequence"/>
</dbReference>
<protein>
    <recommendedName>
        <fullName evidence="5">PNPLA domain-containing protein</fullName>
    </recommendedName>
</protein>